<gene>
    <name evidence="3" type="ORF">CIB84_002495</name>
</gene>
<evidence type="ECO:0000256" key="1">
    <source>
        <dbReference type="SAM" id="MobiDB-lite"/>
    </source>
</evidence>
<dbReference type="OrthoDB" id="3176171at2759"/>
<dbReference type="EMBL" id="PPHD01002932">
    <property type="protein sequence ID" value="POI33751.1"/>
    <property type="molecule type" value="Genomic_DNA"/>
</dbReference>
<evidence type="ECO:0000313" key="3">
    <source>
        <dbReference type="EMBL" id="POI33751.1"/>
    </source>
</evidence>
<comment type="caution">
    <text evidence="3">The sequence shown here is derived from an EMBL/GenBank/DDBJ whole genome shotgun (WGS) entry which is preliminary data.</text>
</comment>
<accession>A0A2P4TBL7</accession>
<dbReference type="AlphaFoldDB" id="A0A2P4TBL7"/>
<protein>
    <submittedName>
        <fullName evidence="3">Uncharacterized protein</fullName>
    </submittedName>
</protein>
<keyword evidence="2" id="KW-0732">Signal</keyword>
<feature type="signal peptide" evidence="2">
    <location>
        <begin position="1"/>
        <end position="18"/>
    </location>
</feature>
<feature type="region of interest" description="Disordered" evidence="1">
    <location>
        <begin position="152"/>
        <end position="174"/>
    </location>
</feature>
<organism evidence="3 4">
    <name type="scientific">Bambusicola thoracicus</name>
    <name type="common">Chinese bamboo-partridge</name>
    <name type="synonym">Perdix thoracica</name>
    <dbReference type="NCBI Taxonomy" id="9083"/>
    <lineage>
        <taxon>Eukaryota</taxon>
        <taxon>Metazoa</taxon>
        <taxon>Chordata</taxon>
        <taxon>Craniata</taxon>
        <taxon>Vertebrata</taxon>
        <taxon>Euteleostomi</taxon>
        <taxon>Archelosauria</taxon>
        <taxon>Archosauria</taxon>
        <taxon>Dinosauria</taxon>
        <taxon>Saurischia</taxon>
        <taxon>Theropoda</taxon>
        <taxon>Coelurosauria</taxon>
        <taxon>Aves</taxon>
        <taxon>Neognathae</taxon>
        <taxon>Galloanserae</taxon>
        <taxon>Galliformes</taxon>
        <taxon>Phasianidae</taxon>
        <taxon>Perdicinae</taxon>
        <taxon>Bambusicola</taxon>
    </lineage>
</organism>
<feature type="chain" id="PRO_5015201544" evidence="2">
    <location>
        <begin position="19"/>
        <end position="174"/>
    </location>
</feature>
<dbReference type="Proteomes" id="UP000237246">
    <property type="component" value="Unassembled WGS sequence"/>
</dbReference>
<evidence type="ECO:0000313" key="4">
    <source>
        <dbReference type="Proteomes" id="UP000237246"/>
    </source>
</evidence>
<name>A0A2P4TBL7_BAMTH</name>
<keyword evidence="4" id="KW-1185">Reference proteome</keyword>
<sequence>MLIGFKSLILTGLPLAKATHLQGKPAPLPPIPEDEEMLAQIKASSEAEQKSCACLEEGISNLRICCGLKLSALGENLRKEAGADQAERTTQSDGALTSAQRELAAWECSVPCLKWHQLHQEAVLELFAAPVQWYEGLQMLEQEVVGWKEAENEDLEEKHRRQKKFASDYAAEIQ</sequence>
<proteinExistence type="predicted"/>
<evidence type="ECO:0000256" key="2">
    <source>
        <dbReference type="SAM" id="SignalP"/>
    </source>
</evidence>
<reference evidence="3 4" key="1">
    <citation type="submission" date="2018-01" db="EMBL/GenBank/DDBJ databases">
        <title>Comparison of the Chinese Bamboo Partridge and Red Junglefowl genome sequences highlights the importance of demography in genome evolution.</title>
        <authorList>
            <person name="Tiley G.P."/>
            <person name="Kimball R.T."/>
            <person name="Braun E.L."/>
            <person name="Burleigh J.G."/>
        </authorList>
    </citation>
    <scope>NUCLEOTIDE SEQUENCE [LARGE SCALE GENOMIC DNA]</scope>
    <source>
        <strain evidence="3">RTK389</strain>
        <tissue evidence="3">Blood</tissue>
    </source>
</reference>